<feature type="region of interest" description="Disordered" evidence="7">
    <location>
        <begin position="97"/>
        <end position="158"/>
    </location>
</feature>
<feature type="compositionally biased region" description="Low complexity" evidence="7">
    <location>
        <begin position="806"/>
        <end position="817"/>
    </location>
</feature>
<dbReference type="InterPro" id="IPR000209">
    <property type="entry name" value="Peptidase_S8/S53_dom"/>
</dbReference>
<feature type="active site" description="Charge relay system" evidence="5">
    <location>
        <position position="202"/>
    </location>
</feature>
<feature type="active site" description="Charge relay system" evidence="5">
    <location>
        <position position="241"/>
    </location>
</feature>
<feature type="active site" description="Charge relay system" evidence="5">
    <location>
        <position position="662"/>
    </location>
</feature>
<protein>
    <recommendedName>
        <fullName evidence="9">Peptidase S8/S53 domain-containing protein</fullName>
    </recommendedName>
</protein>
<dbReference type="GO" id="GO:0005615">
    <property type="term" value="C:extracellular space"/>
    <property type="evidence" value="ECO:0007669"/>
    <property type="project" value="TreeGrafter"/>
</dbReference>
<dbReference type="InterPro" id="IPR023828">
    <property type="entry name" value="Peptidase_S8_Ser-AS"/>
</dbReference>
<dbReference type="PROSITE" id="PS00138">
    <property type="entry name" value="SUBTILASE_SER"/>
    <property type="match status" value="1"/>
</dbReference>
<feature type="domain" description="Peptidase S8/S53" evidence="9">
    <location>
        <begin position="193"/>
        <end position="357"/>
    </location>
</feature>
<feature type="transmembrane region" description="Helical" evidence="8">
    <location>
        <begin position="471"/>
        <end position="496"/>
    </location>
</feature>
<feature type="compositionally biased region" description="Low complexity" evidence="7">
    <location>
        <begin position="97"/>
        <end position="113"/>
    </location>
</feature>
<dbReference type="AlphaFoldDB" id="A0A8J6CAI2"/>
<keyword evidence="4 5" id="KW-0720">Serine protease</keyword>
<feature type="compositionally biased region" description="Gly residues" evidence="7">
    <location>
        <begin position="147"/>
        <end position="158"/>
    </location>
</feature>
<feature type="region of interest" description="Disordered" evidence="7">
    <location>
        <begin position="723"/>
        <end position="744"/>
    </location>
</feature>
<keyword evidence="11" id="KW-1185">Reference proteome</keyword>
<evidence type="ECO:0000256" key="1">
    <source>
        <dbReference type="ARBA" id="ARBA00011073"/>
    </source>
</evidence>
<feature type="transmembrane region" description="Helical" evidence="8">
    <location>
        <begin position="565"/>
        <end position="584"/>
    </location>
</feature>
<evidence type="ECO:0000256" key="7">
    <source>
        <dbReference type="SAM" id="MobiDB-lite"/>
    </source>
</evidence>
<feature type="transmembrane region" description="Helical" evidence="8">
    <location>
        <begin position="415"/>
        <end position="439"/>
    </location>
</feature>
<evidence type="ECO:0000259" key="9">
    <source>
        <dbReference type="Pfam" id="PF00082"/>
    </source>
</evidence>
<sequence>MHPFARVGASLTALLLVGCGVLAYISMPVAELAPRPRAWPGVFDASALLPGKPPPTAAERHAEALEALARRRRAAWAALHAHSAGVVAPNVTTAANGTADSADGADGADTPGARARDDVPVPIELVPDMPPSLDELGDAADESSAAVGGGGGGGGSGGSIGLQSVHSLAASWGLDRIDQAHGLDRSYAPLYDGSGTHVFILDSGVFAHAQLAGRLGVGANCAANPRAPCETGGQTTDGHGHGTHVACTVAATRFGVAPRATVHPVKVMNDDGSGDGRSVTNGLMWVGEMVAASGWEGRAVAVMSLGAPVTRSINRATARLVGLGVPVVVASGNQGDDACAYSPASAPEAITVAASNQHARFAAHIFELGRRGLGLPRAASIALLCAASIALLCAASIALLCAASIALLCAASIALLCAASIALLCAASIALLCAASIALLYAASIALLCAASIALLCAASIALLCATSIALLCAASIALLCAASIALLCPASIALLCAASIALLYAASIALLCAASIALLCAASIALLCAASIALLYAASIALLCAASIALLYAASIALLCAASIALLCAASIALLCAASIALLCAASIALLYAASIALLCAASIALLYAASIALLCAASIALLCAASIALLCATSIALLCSAIESCGIGERQAEATMSGTSMAAPHVAGVVLQLLQRGYTGDSGMPGLTPSEVRAELLALAGHVADTGRAGTPPLLLQTPSGGTLGVQSVGSSGDVAPPPDGWRGSLGGRAGLGATALLGALAALSCVFTVGVLAATHEDDDDDSDDDSDDGSEAGSEAGRKGARNGAAGAPASGRTAPRAEAGLA</sequence>
<keyword evidence="8" id="KW-0812">Transmembrane</keyword>
<dbReference type="PANTHER" id="PTHR43806:SF11">
    <property type="entry name" value="CEREVISIN-RELATED"/>
    <property type="match status" value="1"/>
</dbReference>
<feature type="transmembrane region" description="Helical" evidence="8">
    <location>
        <begin position="445"/>
        <end position="464"/>
    </location>
</feature>
<name>A0A8J6CAI2_DIALT</name>
<accession>A0A8J6CAI2</accession>
<evidence type="ECO:0000256" key="6">
    <source>
        <dbReference type="RuleBase" id="RU003355"/>
    </source>
</evidence>
<evidence type="ECO:0000313" key="10">
    <source>
        <dbReference type="EMBL" id="KAG8462620.1"/>
    </source>
</evidence>
<dbReference type="EMBL" id="JAGTXO010000019">
    <property type="protein sequence ID" value="KAG8462620.1"/>
    <property type="molecule type" value="Genomic_DNA"/>
</dbReference>
<proteinExistence type="inferred from homology"/>
<dbReference type="Pfam" id="PF00082">
    <property type="entry name" value="Peptidase_S8"/>
    <property type="match status" value="2"/>
</dbReference>
<feature type="transmembrane region" description="Helical" evidence="8">
    <location>
        <begin position="754"/>
        <end position="777"/>
    </location>
</feature>
<keyword evidence="8" id="KW-1133">Transmembrane helix</keyword>
<evidence type="ECO:0000256" key="4">
    <source>
        <dbReference type="ARBA" id="ARBA00022825"/>
    </source>
</evidence>
<dbReference type="PROSITE" id="PS51892">
    <property type="entry name" value="SUBTILASE"/>
    <property type="match status" value="1"/>
</dbReference>
<dbReference type="PANTHER" id="PTHR43806">
    <property type="entry name" value="PEPTIDASE S8"/>
    <property type="match status" value="1"/>
</dbReference>
<keyword evidence="3 5" id="KW-0378">Hydrolase</keyword>
<comment type="caution">
    <text evidence="10">The sequence shown here is derived from an EMBL/GenBank/DDBJ whole genome shotgun (WGS) entry which is preliminary data.</text>
</comment>
<gene>
    <name evidence="10" type="ORF">KFE25_004596</name>
</gene>
<feature type="transmembrane region" description="Helical" evidence="8">
    <location>
        <begin position="621"/>
        <end position="644"/>
    </location>
</feature>
<dbReference type="InterPro" id="IPR050131">
    <property type="entry name" value="Peptidase_S8_subtilisin-like"/>
</dbReference>
<dbReference type="Gene3D" id="3.40.50.200">
    <property type="entry name" value="Peptidase S8/S53 domain"/>
    <property type="match status" value="2"/>
</dbReference>
<evidence type="ECO:0000313" key="11">
    <source>
        <dbReference type="Proteomes" id="UP000751190"/>
    </source>
</evidence>
<evidence type="ECO:0000256" key="5">
    <source>
        <dbReference type="PROSITE-ProRule" id="PRU01240"/>
    </source>
</evidence>
<dbReference type="InterPro" id="IPR036852">
    <property type="entry name" value="Peptidase_S8/S53_dom_sf"/>
</dbReference>
<feature type="region of interest" description="Disordered" evidence="7">
    <location>
        <begin position="779"/>
        <end position="827"/>
    </location>
</feature>
<dbReference type="OrthoDB" id="206201at2759"/>
<dbReference type="InterPro" id="IPR023827">
    <property type="entry name" value="Peptidase_S8_Asp-AS"/>
</dbReference>
<dbReference type="PROSITE" id="PS00136">
    <property type="entry name" value="SUBTILASE_ASP"/>
    <property type="match status" value="1"/>
</dbReference>
<feature type="transmembrane region" description="Helical" evidence="8">
    <location>
        <begin position="502"/>
        <end position="528"/>
    </location>
</feature>
<dbReference type="PROSITE" id="PS51257">
    <property type="entry name" value="PROKAR_LIPOPROTEIN"/>
    <property type="match status" value="1"/>
</dbReference>
<dbReference type="InterPro" id="IPR015500">
    <property type="entry name" value="Peptidase_S8_subtilisin-rel"/>
</dbReference>
<feature type="transmembrane region" description="Helical" evidence="8">
    <location>
        <begin position="591"/>
        <end position="615"/>
    </location>
</feature>
<organism evidence="10 11">
    <name type="scientific">Diacronema lutheri</name>
    <name type="common">Unicellular marine alga</name>
    <name type="synonym">Monochrysis lutheri</name>
    <dbReference type="NCBI Taxonomy" id="2081491"/>
    <lineage>
        <taxon>Eukaryota</taxon>
        <taxon>Haptista</taxon>
        <taxon>Haptophyta</taxon>
        <taxon>Pavlovophyceae</taxon>
        <taxon>Pavlovales</taxon>
        <taxon>Pavlovaceae</taxon>
        <taxon>Diacronema</taxon>
    </lineage>
</organism>
<keyword evidence="8" id="KW-0472">Membrane</keyword>
<feature type="transmembrane region" description="Helical" evidence="8">
    <location>
        <begin position="535"/>
        <end position="559"/>
    </location>
</feature>
<evidence type="ECO:0000256" key="3">
    <source>
        <dbReference type="ARBA" id="ARBA00022801"/>
    </source>
</evidence>
<dbReference type="PRINTS" id="PR00723">
    <property type="entry name" value="SUBTILISIN"/>
</dbReference>
<keyword evidence="2 5" id="KW-0645">Protease</keyword>
<dbReference type="GO" id="GO:0004252">
    <property type="term" value="F:serine-type endopeptidase activity"/>
    <property type="evidence" value="ECO:0007669"/>
    <property type="project" value="UniProtKB-UniRule"/>
</dbReference>
<dbReference type="GO" id="GO:0006508">
    <property type="term" value="P:proteolysis"/>
    <property type="evidence" value="ECO:0007669"/>
    <property type="project" value="UniProtKB-KW"/>
</dbReference>
<feature type="transmembrane region" description="Helical" evidence="8">
    <location>
        <begin position="381"/>
        <end position="408"/>
    </location>
</feature>
<dbReference type="Proteomes" id="UP000751190">
    <property type="component" value="Unassembled WGS sequence"/>
</dbReference>
<evidence type="ECO:0000256" key="8">
    <source>
        <dbReference type="SAM" id="Phobius"/>
    </source>
</evidence>
<reference evidence="10" key="1">
    <citation type="submission" date="2021-05" db="EMBL/GenBank/DDBJ databases">
        <title>The genome of the haptophyte Pavlova lutheri (Diacronema luteri, Pavlovales) - a model for lipid biosynthesis in eukaryotic algae.</title>
        <authorList>
            <person name="Hulatt C.J."/>
            <person name="Posewitz M.C."/>
        </authorList>
    </citation>
    <scope>NUCLEOTIDE SEQUENCE</scope>
    <source>
        <strain evidence="10">NIVA-4/92</strain>
    </source>
</reference>
<comment type="similarity">
    <text evidence="1 5 6">Belongs to the peptidase S8 family.</text>
</comment>
<evidence type="ECO:0000256" key="2">
    <source>
        <dbReference type="ARBA" id="ARBA00022670"/>
    </source>
</evidence>
<feature type="compositionally biased region" description="Polar residues" evidence="7">
    <location>
        <begin position="723"/>
        <end position="733"/>
    </location>
</feature>
<dbReference type="SUPFAM" id="SSF52743">
    <property type="entry name" value="Subtilisin-like"/>
    <property type="match status" value="1"/>
</dbReference>
<feature type="domain" description="Peptidase S8/S53" evidence="9">
    <location>
        <begin position="652"/>
        <end position="702"/>
    </location>
</feature>
<feature type="compositionally biased region" description="Acidic residues" evidence="7">
    <location>
        <begin position="780"/>
        <end position="794"/>
    </location>
</feature>